<organism evidence="8">
    <name type="scientific">Petromyces alliaceus</name>
    <name type="common">Aspergillus alliaceus</name>
    <dbReference type="NCBI Taxonomy" id="209559"/>
    <lineage>
        <taxon>Eukaryota</taxon>
        <taxon>Fungi</taxon>
        <taxon>Dikarya</taxon>
        <taxon>Ascomycota</taxon>
        <taxon>Pezizomycotina</taxon>
        <taxon>Eurotiomycetes</taxon>
        <taxon>Eurotiomycetidae</taxon>
        <taxon>Eurotiales</taxon>
        <taxon>Aspergillaceae</taxon>
        <taxon>Aspergillus</taxon>
        <taxon>Aspergillus subgen. Circumdati</taxon>
    </lineage>
</organism>
<dbReference type="InterPro" id="IPR001138">
    <property type="entry name" value="Zn2Cys6_DnaBD"/>
</dbReference>
<dbReference type="PROSITE" id="PS50048">
    <property type="entry name" value="ZN2_CY6_FUNGAL_2"/>
    <property type="match status" value="1"/>
</dbReference>
<name>A0A5N7CI05_PETAA</name>
<feature type="compositionally biased region" description="Polar residues" evidence="6">
    <location>
        <begin position="71"/>
        <end position="93"/>
    </location>
</feature>
<dbReference type="AlphaFoldDB" id="A0A5N7CI05"/>
<gene>
    <name evidence="8" type="ORF">BDV23DRAFT_180242</name>
</gene>
<reference evidence="8" key="1">
    <citation type="submission" date="2019-04" db="EMBL/GenBank/DDBJ databases">
        <title>Friends and foes A comparative genomics studyof 23 Aspergillus species from section Flavi.</title>
        <authorList>
            <consortium name="DOE Joint Genome Institute"/>
            <person name="Kjaerbolling I."/>
            <person name="Vesth T."/>
            <person name="Frisvad J.C."/>
            <person name="Nybo J.L."/>
            <person name="Theobald S."/>
            <person name="Kildgaard S."/>
            <person name="Isbrandt T."/>
            <person name="Kuo A."/>
            <person name="Sato A."/>
            <person name="Lyhne E.K."/>
            <person name="Kogle M.E."/>
            <person name="Wiebenga A."/>
            <person name="Kun R.S."/>
            <person name="Lubbers R.J."/>
            <person name="Makela M.R."/>
            <person name="Barry K."/>
            <person name="Chovatia M."/>
            <person name="Clum A."/>
            <person name="Daum C."/>
            <person name="Haridas S."/>
            <person name="He G."/>
            <person name="LaButti K."/>
            <person name="Lipzen A."/>
            <person name="Mondo S."/>
            <person name="Riley R."/>
            <person name="Salamov A."/>
            <person name="Simmons B.A."/>
            <person name="Magnuson J.K."/>
            <person name="Henrissat B."/>
            <person name="Mortensen U.H."/>
            <person name="Larsen T.O."/>
            <person name="Devries R.P."/>
            <person name="Grigoriev I.V."/>
            <person name="Machida M."/>
            <person name="Baker S.E."/>
            <person name="Andersen M.R."/>
        </authorList>
    </citation>
    <scope>NUCLEOTIDE SEQUENCE [LARGE SCALE GENOMIC DNA]</scope>
    <source>
        <strain evidence="8">IBT 14317</strain>
    </source>
</reference>
<dbReference type="PANTHER" id="PTHR37534">
    <property type="entry name" value="TRANSCRIPTIONAL ACTIVATOR PROTEIN UGA3"/>
    <property type="match status" value="1"/>
</dbReference>
<evidence type="ECO:0000256" key="2">
    <source>
        <dbReference type="ARBA" id="ARBA00023015"/>
    </source>
</evidence>
<dbReference type="Pfam" id="PF11951">
    <property type="entry name" value="Fungal_trans_2"/>
    <property type="match status" value="1"/>
</dbReference>
<dbReference type="PANTHER" id="PTHR37534:SF48">
    <property type="entry name" value="FINGER DOMAIN PROTEIN, PUTATIVE-RELATED"/>
    <property type="match status" value="1"/>
</dbReference>
<dbReference type="InterPro" id="IPR036864">
    <property type="entry name" value="Zn2-C6_fun-type_DNA-bd_sf"/>
</dbReference>
<dbReference type="GO" id="GO:0008270">
    <property type="term" value="F:zinc ion binding"/>
    <property type="evidence" value="ECO:0007669"/>
    <property type="project" value="InterPro"/>
</dbReference>
<keyword evidence="4" id="KW-0804">Transcription</keyword>
<evidence type="ECO:0000256" key="4">
    <source>
        <dbReference type="ARBA" id="ARBA00023163"/>
    </source>
</evidence>
<evidence type="ECO:0000256" key="5">
    <source>
        <dbReference type="ARBA" id="ARBA00023242"/>
    </source>
</evidence>
<dbReference type="SUPFAM" id="SSF57701">
    <property type="entry name" value="Zn2/Cys6 DNA-binding domain"/>
    <property type="match status" value="1"/>
</dbReference>
<dbReference type="GO" id="GO:0000976">
    <property type="term" value="F:transcription cis-regulatory region binding"/>
    <property type="evidence" value="ECO:0007669"/>
    <property type="project" value="TreeGrafter"/>
</dbReference>
<comment type="subcellular location">
    <subcellularLocation>
        <location evidence="1">Nucleus</location>
    </subcellularLocation>
</comment>
<dbReference type="EMBL" id="ML735227">
    <property type="protein sequence ID" value="KAE8393791.1"/>
    <property type="molecule type" value="Genomic_DNA"/>
</dbReference>
<feature type="domain" description="Zn(2)-C6 fungal-type" evidence="7">
    <location>
        <begin position="15"/>
        <end position="43"/>
    </location>
</feature>
<dbReference type="OrthoDB" id="19261at2759"/>
<dbReference type="GO" id="GO:0045944">
    <property type="term" value="P:positive regulation of transcription by RNA polymerase II"/>
    <property type="evidence" value="ECO:0007669"/>
    <property type="project" value="TreeGrafter"/>
</dbReference>
<dbReference type="GO" id="GO:0000981">
    <property type="term" value="F:DNA-binding transcription factor activity, RNA polymerase II-specific"/>
    <property type="evidence" value="ECO:0007669"/>
    <property type="project" value="InterPro"/>
</dbReference>
<dbReference type="CDD" id="cd00067">
    <property type="entry name" value="GAL4"/>
    <property type="match status" value="1"/>
</dbReference>
<sequence>METRARLNPTLHQRHCWECMRRRIVCDFERPACSKCCAAGIACPGYDEKKPLKWLAPGKVSSRSRKRLTPPETNRSSTGSEEPVVSQETSPTSADNEIELLELFMITPTRELKSETCTIVESVWYYNSHVYPDYSAIHELAPNPYLGHFPLEALHQVPMSMCHTLVYLALAHRACRVYPADNRRPLTTLRPRLYERRGLALRSLVELMGNLQNEMVIDATIGSILLFLFVDARQLPSSDWQHHFAAATELIKIRGGFASLSRSSEVLKPLILHLLLLGVMANTTTPPSQHIPTTSQLELIDLMADLYGDGMYPILLCPPYLLMDIIRINNLRFEATASPLTDSTRATAQAVLEHIEAFSAEDWKGSNPDVQEDWLLLGRMYRSSIALYCISSLQSLSVFPSTNYFTAMRTVHGTRLYTILEQVILRPRIKVFAIWPLVVAGMQAVDASPTIRHIVDAQLSEMAGMLATPAPMLASAVFRRFWTSGQTGWDECFDRPYAFVS</sequence>
<proteinExistence type="predicted"/>
<keyword evidence="3" id="KW-0238">DNA-binding</keyword>
<keyword evidence="5" id="KW-0539">Nucleus</keyword>
<keyword evidence="2" id="KW-0805">Transcription regulation</keyword>
<evidence type="ECO:0000256" key="6">
    <source>
        <dbReference type="SAM" id="MobiDB-lite"/>
    </source>
</evidence>
<dbReference type="Pfam" id="PF00172">
    <property type="entry name" value="Zn_clus"/>
    <property type="match status" value="1"/>
</dbReference>
<accession>A0A5N7CI05</accession>
<feature type="region of interest" description="Disordered" evidence="6">
    <location>
        <begin position="58"/>
        <end position="93"/>
    </location>
</feature>
<evidence type="ECO:0000256" key="3">
    <source>
        <dbReference type="ARBA" id="ARBA00023125"/>
    </source>
</evidence>
<protein>
    <submittedName>
        <fullName evidence="8">Fungal-specific transcription factor domain-containing protein</fullName>
    </submittedName>
</protein>
<dbReference type="InterPro" id="IPR021858">
    <property type="entry name" value="Fun_TF"/>
</dbReference>
<dbReference type="GO" id="GO:0005634">
    <property type="term" value="C:nucleus"/>
    <property type="evidence" value="ECO:0007669"/>
    <property type="project" value="UniProtKB-SubCell"/>
</dbReference>
<evidence type="ECO:0000259" key="7">
    <source>
        <dbReference type="PROSITE" id="PS50048"/>
    </source>
</evidence>
<evidence type="ECO:0000256" key="1">
    <source>
        <dbReference type="ARBA" id="ARBA00004123"/>
    </source>
</evidence>
<dbReference type="Proteomes" id="UP000326877">
    <property type="component" value="Unassembled WGS sequence"/>
</dbReference>
<evidence type="ECO:0000313" key="8">
    <source>
        <dbReference type="EMBL" id="KAE8393791.1"/>
    </source>
</evidence>